<sequence>MFLRIQKRGNVSFGHGDSRDEISTSPILKNPRVDDKLPMSTKGRRKSETSLREAARGQGPFREGAEGRRSIKETENESSGPARTHYCAHNCIIRCR</sequence>
<reference evidence="2 3" key="2">
    <citation type="journal article" date="2019" name="G3 (Bethesda)">
        <title>Hybrid Assembly of the Genome of the Entomopathogenic Nematode Steinernema carpocapsae Identifies the X-Chromosome.</title>
        <authorList>
            <person name="Serra L."/>
            <person name="Macchietto M."/>
            <person name="Macias-Munoz A."/>
            <person name="McGill C.J."/>
            <person name="Rodriguez I.M."/>
            <person name="Rodriguez B."/>
            <person name="Murad R."/>
            <person name="Mortazavi A."/>
        </authorList>
    </citation>
    <scope>NUCLEOTIDE SEQUENCE [LARGE SCALE GENOMIC DNA]</scope>
    <source>
        <strain evidence="2 3">ALL</strain>
    </source>
</reference>
<feature type="compositionally biased region" description="Basic and acidic residues" evidence="1">
    <location>
        <begin position="46"/>
        <end position="55"/>
    </location>
</feature>
<keyword evidence="3" id="KW-1185">Reference proteome</keyword>
<feature type="region of interest" description="Disordered" evidence="1">
    <location>
        <begin position="1"/>
        <end position="83"/>
    </location>
</feature>
<name>A0A4U5P2C2_STECR</name>
<gene>
    <name evidence="2" type="ORF">L596_013782</name>
</gene>
<dbReference type="AlphaFoldDB" id="A0A4U5P2C2"/>
<dbReference type="Proteomes" id="UP000298663">
    <property type="component" value="Unassembled WGS sequence"/>
</dbReference>
<organism evidence="2 3">
    <name type="scientific">Steinernema carpocapsae</name>
    <name type="common">Entomopathogenic nematode</name>
    <dbReference type="NCBI Taxonomy" id="34508"/>
    <lineage>
        <taxon>Eukaryota</taxon>
        <taxon>Metazoa</taxon>
        <taxon>Ecdysozoa</taxon>
        <taxon>Nematoda</taxon>
        <taxon>Chromadorea</taxon>
        <taxon>Rhabditida</taxon>
        <taxon>Tylenchina</taxon>
        <taxon>Panagrolaimomorpha</taxon>
        <taxon>Strongyloidoidea</taxon>
        <taxon>Steinernematidae</taxon>
        <taxon>Steinernema</taxon>
    </lineage>
</organism>
<protein>
    <submittedName>
        <fullName evidence="2">Uncharacterized protein</fullName>
    </submittedName>
</protein>
<feature type="compositionally biased region" description="Basic and acidic residues" evidence="1">
    <location>
        <begin position="63"/>
        <end position="75"/>
    </location>
</feature>
<evidence type="ECO:0000256" key="1">
    <source>
        <dbReference type="SAM" id="MobiDB-lite"/>
    </source>
</evidence>
<reference evidence="2 3" key="1">
    <citation type="journal article" date="2015" name="Genome Biol.">
        <title>Comparative genomics of Steinernema reveals deeply conserved gene regulatory networks.</title>
        <authorList>
            <person name="Dillman A.R."/>
            <person name="Macchietto M."/>
            <person name="Porter C.F."/>
            <person name="Rogers A."/>
            <person name="Williams B."/>
            <person name="Antoshechkin I."/>
            <person name="Lee M.M."/>
            <person name="Goodwin Z."/>
            <person name="Lu X."/>
            <person name="Lewis E.E."/>
            <person name="Goodrich-Blair H."/>
            <person name="Stock S.P."/>
            <person name="Adams B.J."/>
            <person name="Sternberg P.W."/>
            <person name="Mortazavi A."/>
        </authorList>
    </citation>
    <scope>NUCLEOTIDE SEQUENCE [LARGE SCALE GENOMIC DNA]</scope>
    <source>
        <strain evidence="2 3">ALL</strain>
    </source>
</reference>
<comment type="caution">
    <text evidence="2">The sequence shown here is derived from an EMBL/GenBank/DDBJ whole genome shotgun (WGS) entry which is preliminary data.</text>
</comment>
<dbReference type="EMBL" id="AZBU02000003">
    <property type="protein sequence ID" value="TKR89723.1"/>
    <property type="molecule type" value="Genomic_DNA"/>
</dbReference>
<accession>A0A4U5P2C2</accession>
<proteinExistence type="predicted"/>
<evidence type="ECO:0000313" key="3">
    <source>
        <dbReference type="Proteomes" id="UP000298663"/>
    </source>
</evidence>
<evidence type="ECO:0000313" key="2">
    <source>
        <dbReference type="EMBL" id="TKR89723.1"/>
    </source>
</evidence>